<dbReference type="InterPro" id="IPR019775">
    <property type="entry name" value="WD40_repeat_CS"/>
</dbReference>
<gene>
    <name evidence="8" type="ORF">Sjap_010988</name>
</gene>
<dbReference type="PROSITE" id="PS00678">
    <property type="entry name" value="WD_REPEATS_1"/>
    <property type="match status" value="1"/>
</dbReference>
<dbReference type="SUPFAM" id="SSF50978">
    <property type="entry name" value="WD40 repeat-like"/>
    <property type="match status" value="1"/>
</dbReference>
<comment type="similarity">
    <text evidence="1">Belongs to the WD repeat DDB2/WDR76 family.</text>
</comment>
<evidence type="ECO:0000256" key="2">
    <source>
        <dbReference type="ARBA" id="ARBA00022574"/>
    </source>
</evidence>
<proteinExistence type="inferred from homology"/>
<feature type="compositionally biased region" description="Basic and acidic residues" evidence="7">
    <location>
        <begin position="44"/>
        <end position="53"/>
    </location>
</feature>
<accession>A0AAP0JCH8</accession>
<dbReference type="Gene3D" id="2.130.10.10">
    <property type="entry name" value="YVTN repeat-like/Quinoprotein amine dehydrogenase"/>
    <property type="match status" value="1"/>
</dbReference>
<evidence type="ECO:0000256" key="5">
    <source>
        <dbReference type="ARBA" id="ARBA00023125"/>
    </source>
</evidence>
<dbReference type="InterPro" id="IPR050853">
    <property type="entry name" value="WD_repeat_DNA-damage-binding"/>
</dbReference>
<comment type="caution">
    <text evidence="8">The sequence shown here is derived from an EMBL/GenBank/DDBJ whole genome shotgun (WGS) entry which is preliminary data.</text>
</comment>
<keyword evidence="9" id="KW-1185">Reference proteome</keyword>
<dbReference type="GO" id="GO:0005634">
    <property type="term" value="C:nucleus"/>
    <property type="evidence" value="ECO:0007669"/>
    <property type="project" value="TreeGrafter"/>
</dbReference>
<dbReference type="PROSITE" id="PS50294">
    <property type="entry name" value="WD_REPEATS_REGION"/>
    <property type="match status" value="1"/>
</dbReference>
<dbReference type="PROSITE" id="PS50082">
    <property type="entry name" value="WD_REPEATS_2"/>
    <property type="match status" value="1"/>
</dbReference>
<dbReference type="Pfam" id="PF00400">
    <property type="entry name" value="WD40"/>
    <property type="match status" value="1"/>
</dbReference>
<feature type="region of interest" description="Disordered" evidence="7">
    <location>
        <begin position="34"/>
        <end position="78"/>
    </location>
</feature>
<dbReference type="InterPro" id="IPR015943">
    <property type="entry name" value="WD40/YVTN_repeat-like_dom_sf"/>
</dbReference>
<dbReference type="SMART" id="SM00320">
    <property type="entry name" value="WD40"/>
    <property type="match status" value="3"/>
</dbReference>
<evidence type="ECO:0000256" key="4">
    <source>
        <dbReference type="ARBA" id="ARBA00022763"/>
    </source>
</evidence>
<dbReference type="InterPro" id="IPR036322">
    <property type="entry name" value="WD40_repeat_dom_sf"/>
</dbReference>
<feature type="repeat" description="WD" evidence="6">
    <location>
        <begin position="230"/>
        <end position="269"/>
    </location>
</feature>
<dbReference type="InterPro" id="IPR001680">
    <property type="entry name" value="WD40_rpt"/>
</dbReference>
<organism evidence="8 9">
    <name type="scientific">Stephania japonica</name>
    <dbReference type="NCBI Taxonomy" id="461633"/>
    <lineage>
        <taxon>Eukaryota</taxon>
        <taxon>Viridiplantae</taxon>
        <taxon>Streptophyta</taxon>
        <taxon>Embryophyta</taxon>
        <taxon>Tracheophyta</taxon>
        <taxon>Spermatophyta</taxon>
        <taxon>Magnoliopsida</taxon>
        <taxon>Ranunculales</taxon>
        <taxon>Menispermaceae</taxon>
        <taxon>Menispermoideae</taxon>
        <taxon>Cissampelideae</taxon>
        <taxon>Stephania</taxon>
    </lineage>
</organism>
<dbReference type="Proteomes" id="UP001417504">
    <property type="component" value="Unassembled WGS sequence"/>
</dbReference>
<dbReference type="GO" id="GO:2000001">
    <property type="term" value="P:regulation of DNA damage checkpoint"/>
    <property type="evidence" value="ECO:0007669"/>
    <property type="project" value="TreeGrafter"/>
</dbReference>
<dbReference type="GO" id="GO:0006974">
    <property type="term" value="P:DNA damage response"/>
    <property type="evidence" value="ECO:0007669"/>
    <property type="project" value="UniProtKB-KW"/>
</dbReference>
<evidence type="ECO:0008006" key="10">
    <source>
        <dbReference type="Google" id="ProtNLM"/>
    </source>
</evidence>
<dbReference type="EMBL" id="JBBNAE010000004">
    <property type="protein sequence ID" value="KAK9130501.1"/>
    <property type="molecule type" value="Genomic_DNA"/>
</dbReference>
<reference evidence="8 9" key="1">
    <citation type="submission" date="2024-01" db="EMBL/GenBank/DDBJ databases">
        <title>Genome assemblies of Stephania.</title>
        <authorList>
            <person name="Yang L."/>
        </authorList>
    </citation>
    <scope>NUCLEOTIDE SEQUENCE [LARGE SCALE GENOMIC DNA]</scope>
    <source>
        <strain evidence="8">QJT</strain>
        <tissue evidence="8">Leaf</tissue>
    </source>
</reference>
<keyword evidence="3" id="KW-0677">Repeat</keyword>
<protein>
    <recommendedName>
        <fullName evidence="10">WD repeat-containing protein 76</fullName>
    </recommendedName>
</protein>
<keyword evidence="4" id="KW-0227">DNA damage</keyword>
<keyword evidence="2 6" id="KW-0853">WD repeat</keyword>
<dbReference type="GO" id="GO:0003677">
    <property type="term" value="F:DNA binding"/>
    <property type="evidence" value="ECO:0007669"/>
    <property type="project" value="UniProtKB-KW"/>
</dbReference>
<evidence type="ECO:0000313" key="9">
    <source>
        <dbReference type="Proteomes" id="UP001417504"/>
    </source>
</evidence>
<evidence type="ECO:0000256" key="3">
    <source>
        <dbReference type="ARBA" id="ARBA00022737"/>
    </source>
</evidence>
<evidence type="ECO:0000256" key="6">
    <source>
        <dbReference type="PROSITE-ProRule" id="PRU00221"/>
    </source>
</evidence>
<name>A0AAP0JCH8_9MAGN</name>
<dbReference type="PANTHER" id="PTHR14773:SF0">
    <property type="entry name" value="WD REPEAT-CONTAINING PROTEIN 76"/>
    <property type="match status" value="1"/>
</dbReference>
<sequence>MAPDKSLTEYERRRLENIKRNEEMMASLKLHARSLALSPSSKRQRIEARKPKSETPVAISLRARQSPPPLPESTPRQLGPLSMRKVYLGKSSDESLINLIRSEAGRVPAMIAGEVRTGNRIGNLSFWDVDCGKEDGNGVYLYRPHFGPVLGISIQPSAMSKVFTSSYDGQIRLMDVEKELFDVLYSSDEYIFSLFQRPNDVNSLYFSEASGDLYVFDIRARQSSSSWILHTERINTIDINPENTNLMATSSTDGTACIWDLRSNSADGSNCLKKIDHKRACHSAYFSPSGNCLATTRAIWGWDDSHVFIGSMTRGVDVISTTDGRTVTLESSNMTAIPCRSAAHPFKAGTLATTTSGGHVYLWTSKREHEGGTQSRNRGFSDVVDEVEMWVECWSSSCFSCAGMSSTRRRPTLWSRARLARRSDSAQRLPFLYAFYTEDGVDQITISIGFGLLSFGKHGGN</sequence>
<dbReference type="AlphaFoldDB" id="A0AAP0JCH8"/>
<evidence type="ECO:0000256" key="7">
    <source>
        <dbReference type="SAM" id="MobiDB-lite"/>
    </source>
</evidence>
<dbReference type="PANTHER" id="PTHR14773">
    <property type="entry name" value="WD REPEAT-CONTAINING PROTEIN 76"/>
    <property type="match status" value="1"/>
</dbReference>
<keyword evidence="5" id="KW-0238">DNA-binding</keyword>
<evidence type="ECO:0000256" key="1">
    <source>
        <dbReference type="ARBA" id="ARBA00005434"/>
    </source>
</evidence>
<evidence type="ECO:0000313" key="8">
    <source>
        <dbReference type="EMBL" id="KAK9130501.1"/>
    </source>
</evidence>